<proteinExistence type="predicted"/>
<dbReference type="AlphaFoldDB" id="A0A0C9XQN1"/>
<reference evidence="1 2" key="1">
    <citation type="submission" date="2014-04" db="EMBL/GenBank/DDBJ databases">
        <authorList>
            <consortium name="DOE Joint Genome Institute"/>
            <person name="Kuo A."/>
            <person name="Kohler A."/>
            <person name="Nagy L.G."/>
            <person name="Floudas D."/>
            <person name="Copeland A."/>
            <person name="Barry K.W."/>
            <person name="Cichocki N."/>
            <person name="Veneault-Fourrey C."/>
            <person name="LaButti K."/>
            <person name="Lindquist E.A."/>
            <person name="Lipzen A."/>
            <person name="Lundell T."/>
            <person name="Morin E."/>
            <person name="Murat C."/>
            <person name="Sun H."/>
            <person name="Tunlid A."/>
            <person name="Henrissat B."/>
            <person name="Grigoriev I.V."/>
            <person name="Hibbett D.S."/>
            <person name="Martin F."/>
            <person name="Nordberg H.P."/>
            <person name="Cantor M.N."/>
            <person name="Hua S.X."/>
        </authorList>
    </citation>
    <scope>NUCLEOTIDE SEQUENCE [LARGE SCALE GENOMIC DNA]</scope>
    <source>
        <strain evidence="1 2">LaAM-08-1</strain>
    </source>
</reference>
<dbReference type="Proteomes" id="UP000054477">
    <property type="component" value="Unassembled WGS sequence"/>
</dbReference>
<dbReference type="EMBL" id="KN838671">
    <property type="protein sequence ID" value="KIJ98327.1"/>
    <property type="molecule type" value="Genomic_DNA"/>
</dbReference>
<keyword evidence="2" id="KW-1185">Reference proteome</keyword>
<gene>
    <name evidence="1" type="ORF">K443DRAFT_211057</name>
</gene>
<accession>A0A0C9XQN1</accession>
<dbReference type="HOGENOM" id="CLU_3002019_0_0_1"/>
<reference evidence="2" key="2">
    <citation type="submission" date="2015-01" db="EMBL/GenBank/DDBJ databases">
        <title>Evolutionary Origins and Diversification of the Mycorrhizal Mutualists.</title>
        <authorList>
            <consortium name="DOE Joint Genome Institute"/>
            <consortium name="Mycorrhizal Genomics Consortium"/>
            <person name="Kohler A."/>
            <person name="Kuo A."/>
            <person name="Nagy L.G."/>
            <person name="Floudas D."/>
            <person name="Copeland A."/>
            <person name="Barry K.W."/>
            <person name="Cichocki N."/>
            <person name="Veneault-Fourrey C."/>
            <person name="LaButti K."/>
            <person name="Lindquist E.A."/>
            <person name="Lipzen A."/>
            <person name="Lundell T."/>
            <person name="Morin E."/>
            <person name="Murat C."/>
            <person name="Riley R."/>
            <person name="Ohm R."/>
            <person name="Sun H."/>
            <person name="Tunlid A."/>
            <person name="Henrissat B."/>
            <person name="Grigoriev I.V."/>
            <person name="Hibbett D.S."/>
            <person name="Martin F."/>
        </authorList>
    </citation>
    <scope>NUCLEOTIDE SEQUENCE [LARGE SCALE GENOMIC DNA]</scope>
    <source>
        <strain evidence="2">LaAM-08-1</strain>
    </source>
</reference>
<evidence type="ECO:0000313" key="1">
    <source>
        <dbReference type="EMBL" id="KIJ98327.1"/>
    </source>
</evidence>
<feature type="non-terminal residue" evidence="1">
    <location>
        <position position="57"/>
    </location>
</feature>
<evidence type="ECO:0000313" key="2">
    <source>
        <dbReference type="Proteomes" id="UP000054477"/>
    </source>
</evidence>
<protein>
    <submittedName>
        <fullName evidence="1">Uncharacterized protein</fullName>
    </submittedName>
</protein>
<organism evidence="1 2">
    <name type="scientific">Laccaria amethystina LaAM-08-1</name>
    <dbReference type="NCBI Taxonomy" id="1095629"/>
    <lineage>
        <taxon>Eukaryota</taxon>
        <taxon>Fungi</taxon>
        <taxon>Dikarya</taxon>
        <taxon>Basidiomycota</taxon>
        <taxon>Agaricomycotina</taxon>
        <taxon>Agaricomycetes</taxon>
        <taxon>Agaricomycetidae</taxon>
        <taxon>Agaricales</taxon>
        <taxon>Agaricineae</taxon>
        <taxon>Hydnangiaceae</taxon>
        <taxon>Laccaria</taxon>
    </lineage>
</organism>
<sequence>LPPQICHVYPPLLALTGAESFKVLQVPGVIDVPARKSLIRTSKAGLALLAPIVLDDA</sequence>
<name>A0A0C9XQN1_9AGAR</name>